<dbReference type="Proteomes" id="UP000187455">
    <property type="component" value="Unassembled WGS sequence"/>
</dbReference>
<gene>
    <name evidence="2" type="ORF">AYI68_g192</name>
</gene>
<keyword evidence="1" id="KW-0472">Membrane</keyword>
<keyword evidence="1" id="KW-0812">Transmembrane</keyword>
<organism evidence="2 3">
    <name type="scientific">Smittium mucronatum</name>
    <dbReference type="NCBI Taxonomy" id="133383"/>
    <lineage>
        <taxon>Eukaryota</taxon>
        <taxon>Fungi</taxon>
        <taxon>Fungi incertae sedis</taxon>
        <taxon>Zoopagomycota</taxon>
        <taxon>Kickxellomycotina</taxon>
        <taxon>Harpellomycetes</taxon>
        <taxon>Harpellales</taxon>
        <taxon>Legeriomycetaceae</taxon>
        <taxon>Smittium</taxon>
    </lineage>
</organism>
<sequence length="69" mass="7684">MRASSISRSIRGLFSYSMKLLDFPRRSCPQLRLFNLACVTIVVISARGALIMLENKTSVSSEIIFPGFS</sequence>
<feature type="transmembrane region" description="Helical" evidence="1">
    <location>
        <begin position="33"/>
        <end position="53"/>
    </location>
</feature>
<dbReference type="EMBL" id="LSSL01000058">
    <property type="protein sequence ID" value="OLY85613.1"/>
    <property type="molecule type" value="Genomic_DNA"/>
</dbReference>
<accession>A0A1R0H911</accession>
<evidence type="ECO:0000313" key="3">
    <source>
        <dbReference type="Proteomes" id="UP000187455"/>
    </source>
</evidence>
<proteinExistence type="predicted"/>
<protein>
    <submittedName>
        <fullName evidence="2">Uncharacterized protein</fullName>
    </submittedName>
</protein>
<comment type="caution">
    <text evidence="2">The sequence shown here is derived from an EMBL/GenBank/DDBJ whole genome shotgun (WGS) entry which is preliminary data.</text>
</comment>
<evidence type="ECO:0000313" key="2">
    <source>
        <dbReference type="EMBL" id="OLY85613.1"/>
    </source>
</evidence>
<evidence type="ECO:0000256" key="1">
    <source>
        <dbReference type="SAM" id="Phobius"/>
    </source>
</evidence>
<name>A0A1R0H911_9FUNG</name>
<dbReference type="AlphaFoldDB" id="A0A1R0H911"/>
<reference evidence="2 3" key="1">
    <citation type="journal article" date="2016" name="Mol. Biol. Evol.">
        <title>Genome-Wide Survey of Gut Fungi (Harpellales) Reveals the First Horizontally Transferred Ubiquitin Gene from a Mosquito Host.</title>
        <authorList>
            <person name="Wang Y."/>
            <person name="White M.M."/>
            <person name="Kvist S."/>
            <person name="Moncalvo J.M."/>
        </authorList>
    </citation>
    <scope>NUCLEOTIDE SEQUENCE [LARGE SCALE GENOMIC DNA]</scope>
    <source>
        <strain evidence="2 3">ALG-7-W6</strain>
    </source>
</reference>
<keyword evidence="1" id="KW-1133">Transmembrane helix</keyword>
<keyword evidence="3" id="KW-1185">Reference proteome</keyword>